<dbReference type="SMART" id="SM00342">
    <property type="entry name" value="HTH_ARAC"/>
    <property type="match status" value="1"/>
</dbReference>
<dbReference type="InterPro" id="IPR037923">
    <property type="entry name" value="HTH-like"/>
</dbReference>
<dbReference type="InterPro" id="IPR003313">
    <property type="entry name" value="AraC-bd"/>
</dbReference>
<dbReference type="PANTHER" id="PTHR46796:SF2">
    <property type="entry name" value="TRANSCRIPTIONAL REGULATORY PROTEIN"/>
    <property type="match status" value="1"/>
</dbReference>
<proteinExistence type="predicted"/>
<evidence type="ECO:0000313" key="6">
    <source>
        <dbReference type="Proteomes" id="UP000234341"/>
    </source>
</evidence>
<accession>A0A2N5CGD4</accession>
<comment type="caution">
    <text evidence="5">The sequence shown here is derived from an EMBL/GenBank/DDBJ whole genome shotgun (WGS) entry which is preliminary data.</text>
</comment>
<keyword evidence="1" id="KW-0805">Transcription regulation</keyword>
<protein>
    <submittedName>
        <fullName evidence="5">AraC family transcriptional regulator</fullName>
    </submittedName>
</protein>
<dbReference type="PROSITE" id="PS01124">
    <property type="entry name" value="HTH_ARAC_FAMILY_2"/>
    <property type="match status" value="1"/>
</dbReference>
<dbReference type="InterPro" id="IPR050204">
    <property type="entry name" value="AraC_XylS_family_regulators"/>
</dbReference>
<dbReference type="EMBL" id="PJRP01000002">
    <property type="protein sequence ID" value="PLQ01283.1"/>
    <property type="molecule type" value="Genomic_DNA"/>
</dbReference>
<evidence type="ECO:0000259" key="4">
    <source>
        <dbReference type="PROSITE" id="PS01124"/>
    </source>
</evidence>
<dbReference type="Pfam" id="PF02311">
    <property type="entry name" value="AraC_binding"/>
    <property type="match status" value="1"/>
</dbReference>
<sequence>MAARATVPQPGLSRFWFDPALPVVESRRACDSQAAYLPHTHPTLSVGAVDGGASVFSHDQHNARHDTRLAPGAVVWVPAGCVHACNPVPDGRWSYQMIHIDAAWADAVLDEAGRACVRRVHVTDDAAPYALVCALNAMLFSDADVVEKDAALVAFVGDMQAWLGQDRLRAGVPDDGPPADGRLDRVTALLHDRHGDALPLADLAEMAGMSRYQLIRHFRARFGMTPHAFQIDIRIQHARRLLRRGDAPADVAQQLGFADQSHFHRAFRQRVALTPRAYQRAG</sequence>
<keyword evidence="3" id="KW-0804">Transcription</keyword>
<name>A0A2N5CGD4_9BURK</name>
<dbReference type="Gene3D" id="1.10.10.60">
    <property type="entry name" value="Homeodomain-like"/>
    <property type="match status" value="2"/>
</dbReference>
<evidence type="ECO:0000313" key="5">
    <source>
        <dbReference type="EMBL" id="PLQ01283.1"/>
    </source>
</evidence>
<evidence type="ECO:0000256" key="1">
    <source>
        <dbReference type="ARBA" id="ARBA00023015"/>
    </source>
</evidence>
<dbReference type="GO" id="GO:0003700">
    <property type="term" value="F:DNA-binding transcription factor activity"/>
    <property type="evidence" value="ECO:0007669"/>
    <property type="project" value="InterPro"/>
</dbReference>
<dbReference type="InterPro" id="IPR018060">
    <property type="entry name" value="HTH_AraC"/>
</dbReference>
<reference evidence="5 6" key="1">
    <citation type="submission" date="2017-12" db="EMBL/GenBank/DDBJ databases">
        <title>Genome sequence of the active heterotrophic nitrifier-denitrifier, Cupriavidus pauculus UM1.</title>
        <authorList>
            <person name="Putonti C."/>
            <person name="Castignetti D."/>
        </authorList>
    </citation>
    <scope>NUCLEOTIDE SEQUENCE [LARGE SCALE GENOMIC DNA]</scope>
    <source>
        <strain evidence="5 6">UM1</strain>
    </source>
</reference>
<dbReference type="Proteomes" id="UP000234341">
    <property type="component" value="Unassembled WGS sequence"/>
</dbReference>
<keyword evidence="2" id="KW-0238">DNA-binding</keyword>
<dbReference type="InterPro" id="IPR009057">
    <property type="entry name" value="Homeodomain-like_sf"/>
</dbReference>
<dbReference type="PANTHER" id="PTHR46796">
    <property type="entry name" value="HTH-TYPE TRANSCRIPTIONAL ACTIVATOR RHAS-RELATED"/>
    <property type="match status" value="1"/>
</dbReference>
<dbReference type="OrthoDB" id="9809338at2"/>
<evidence type="ECO:0000256" key="3">
    <source>
        <dbReference type="ARBA" id="ARBA00023163"/>
    </source>
</evidence>
<dbReference type="Pfam" id="PF12833">
    <property type="entry name" value="HTH_18"/>
    <property type="match status" value="1"/>
</dbReference>
<gene>
    <name evidence="5" type="ORF">CYJ10_06235</name>
</gene>
<dbReference type="GO" id="GO:0043565">
    <property type="term" value="F:sequence-specific DNA binding"/>
    <property type="evidence" value="ECO:0007669"/>
    <property type="project" value="InterPro"/>
</dbReference>
<dbReference type="AlphaFoldDB" id="A0A2N5CGD4"/>
<evidence type="ECO:0000256" key="2">
    <source>
        <dbReference type="ARBA" id="ARBA00023125"/>
    </source>
</evidence>
<dbReference type="SUPFAM" id="SSF51215">
    <property type="entry name" value="Regulatory protein AraC"/>
    <property type="match status" value="1"/>
</dbReference>
<dbReference type="RefSeq" id="WP_101680644.1">
    <property type="nucleotide sequence ID" value="NZ_PJRP01000002.1"/>
</dbReference>
<organism evidence="5 6">
    <name type="scientific">Cupriavidus pauculus</name>
    <dbReference type="NCBI Taxonomy" id="82633"/>
    <lineage>
        <taxon>Bacteria</taxon>
        <taxon>Pseudomonadati</taxon>
        <taxon>Pseudomonadota</taxon>
        <taxon>Betaproteobacteria</taxon>
        <taxon>Burkholderiales</taxon>
        <taxon>Burkholderiaceae</taxon>
        <taxon>Cupriavidus</taxon>
    </lineage>
</organism>
<dbReference type="SUPFAM" id="SSF46689">
    <property type="entry name" value="Homeodomain-like"/>
    <property type="match status" value="2"/>
</dbReference>
<feature type="domain" description="HTH araC/xylS-type" evidence="4">
    <location>
        <begin position="184"/>
        <end position="281"/>
    </location>
</feature>